<name>A0A084AB86_LACLC</name>
<evidence type="ECO:0000313" key="3">
    <source>
        <dbReference type="Proteomes" id="UP000028401"/>
    </source>
</evidence>
<reference evidence="2 3" key="1">
    <citation type="submission" date="2014-06" db="EMBL/GenBank/DDBJ databases">
        <title>Draft genome sequence of the putrescine producing strain Lactococcus lactis subsp cremoris GE214.</title>
        <authorList>
            <person name="Ladero V."/>
            <person name="Linares D.M."/>
            <person name="del Rio B."/>
            <person name="Mayo B."/>
            <person name="Martin M.C."/>
            <person name="Fernandez M."/>
            <person name="Alvarez M.A."/>
        </authorList>
    </citation>
    <scope>NUCLEOTIDE SEQUENCE [LARGE SCALE GENOMIC DNA]</scope>
    <source>
        <strain evidence="2 3">GE214</strain>
    </source>
</reference>
<gene>
    <name evidence="2" type="ORF">U725_01280</name>
</gene>
<evidence type="ECO:0000313" key="2">
    <source>
        <dbReference type="EMBL" id="KEY62565.1"/>
    </source>
</evidence>
<evidence type="ECO:0000259" key="1">
    <source>
        <dbReference type="Pfam" id="PF05193"/>
    </source>
</evidence>
<dbReference type="InterPro" id="IPR011249">
    <property type="entry name" value="Metalloenz_LuxS/M16"/>
</dbReference>
<dbReference type="RefSeq" id="WP_011835918.1">
    <property type="nucleotide sequence ID" value="NZ_AZSI01000037.1"/>
</dbReference>
<comment type="caution">
    <text evidence="2">The sequence shown here is derived from an EMBL/GenBank/DDBJ whole genome shotgun (WGS) entry which is preliminary data.</text>
</comment>
<dbReference type="PANTHER" id="PTHR11851">
    <property type="entry name" value="METALLOPROTEASE"/>
    <property type="match status" value="1"/>
</dbReference>
<dbReference type="PATRIC" id="fig|1415168.3.peg.1357"/>
<dbReference type="EMBL" id="AZSI01000037">
    <property type="protein sequence ID" value="KEY62565.1"/>
    <property type="molecule type" value="Genomic_DNA"/>
</dbReference>
<sequence>MTEIKMADGVMLHVIKETKFKTVRLMVRFREELSADRLGKRVLLSNMLESTNAVYQTGKDFSRKLSEMFGASFTTGVAKKGKQHLLSLNMSFVNPRLVDFDTLGAAVDFLKIAIFQPDASQGQFNPEIFKREQRNLLHYLASMNDDRAYYASRQLANLFFENVNQALPSVGTSELIAKENPQDLFEYYQKMLAENAIDIFVLGDVDEKRVIDLFSDFNFTDRAVSKEIFYQQSLTELSVLTEEKEVAQSILQLAYQMPVAYGDENYLALQVMNGLLGGFAHSKLFTNVREKASLAYSISSTFDSFTGFLKIAAGIDAENFEEARGLIFEQLEAIKRGDFTELEVEQTKTMLRNAYFIGQDSPSNNIELEYVKALIPDKFLPMSEFLNALESVSKADLIRVAKLLSLQAEYFMKGFTVNQENMEVSLEK</sequence>
<feature type="domain" description="Peptidase M16 C-terminal" evidence="1">
    <location>
        <begin position="180"/>
        <end position="351"/>
    </location>
</feature>
<dbReference type="GO" id="GO:0046872">
    <property type="term" value="F:metal ion binding"/>
    <property type="evidence" value="ECO:0007669"/>
    <property type="project" value="InterPro"/>
</dbReference>
<dbReference type="SUPFAM" id="SSF63411">
    <property type="entry name" value="LuxS/MPP-like metallohydrolase"/>
    <property type="match status" value="2"/>
</dbReference>
<dbReference type="PANTHER" id="PTHR11851:SF186">
    <property type="entry name" value="INACTIVE METALLOPROTEASE YMFF-RELATED"/>
    <property type="match status" value="1"/>
</dbReference>
<dbReference type="Gene3D" id="3.30.830.10">
    <property type="entry name" value="Metalloenzyme, LuxS/M16 peptidase-like"/>
    <property type="match status" value="2"/>
</dbReference>
<organism evidence="2 3">
    <name type="scientific">Lactococcus cremoris subsp. cremoris GE214</name>
    <dbReference type="NCBI Taxonomy" id="1415168"/>
    <lineage>
        <taxon>Bacteria</taxon>
        <taxon>Bacillati</taxon>
        <taxon>Bacillota</taxon>
        <taxon>Bacilli</taxon>
        <taxon>Lactobacillales</taxon>
        <taxon>Streptococcaceae</taxon>
        <taxon>Lactococcus</taxon>
        <taxon>Lactococcus cremoris subsp. cremoris</taxon>
    </lineage>
</organism>
<dbReference type="AlphaFoldDB" id="A0A084AB86"/>
<dbReference type="InterPro" id="IPR050361">
    <property type="entry name" value="MPP/UQCRC_Complex"/>
</dbReference>
<proteinExistence type="predicted"/>
<dbReference type="Proteomes" id="UP000028401">
    <property type="component" value="Unassembled WGS sequence"/>
</dbReference>
<dbReference type="SMR" id="A0A084AB86"/>
<dbReference type="NCBIfam" id="NF047422">
    <property type="entry name" value="YfmF_fam"/>
    <property type="match status" value="1"/>
</dbReference>
<protein>
    <submittedName>
        <fullName evidence="2">Putative Zn-dependent peptidase</fullName>
    </submittedName>
</protein>
<dbReference type="Pfam" id="PF05193">
    <property type="entry name" value="Peptidase_M16_C"/>
    <property type="match status" value="1"/>
</dbReference>
<dbReference type="InterPro" id="IPR007863">
    <property type="entry name" value="Peptidase_M16_C"/>
</dbReference>
<accession>A0A084AB86</accession>